<keyword evidence="2" id="KW-1185">Reference proteome</keyword>
<organism evidence="1 2">
    <name type="scientific">Mycobacterium phage Bromden</name>
    <dbReference type="NCBI Taxonomy" id="2283252"/>
    <lineage>
        <taxon>Viruses</taxon>
        <taxon>Duplodnaviria</taxon>
        <taxon>Heunggongvirae</taxon>
        <taxon>Uroviricota</taxon>
        <taxon>Caudoviricetes</taxon>
        <taxon>Vilmaviridae</taxon>
        <taxon>Lclasvirinae</taxon>
        <taxon>Bromdenvirus</taxon>
        <taxon>Bromdenvirus bromden</taxon>
    </lineage>
</organism>
<dbReference type="GeneID" id="63209916"/>
<dbReference type="RefSeq" id="YP_010013335.1">
    <property type="nucleotide sequence ID" value="NC_053510.1"/>
</dbReference>
<accession>A0A345MBN8</accession>
<dbReference type="KEGG" id="vg:63209916"/>
<gene>
    <name evidence="1" type="primary">105</name>
    <name evidence="1" type="ORF">SEA_BROMDEN_105</name>
</gene>
<dbReference type="Proteomes" id="UP000258832">
    <property type="component" value="Segment"/>
</dbReference>
<sequence length="74" mass="8101">MSDEYDPDNDQGSNILVRELRIIQYIDEDGSLNTVDFSQGTNGAELDDDGYAILTDWAQAFALSSKVAAILADE</sequence>
<reference evidence="2" key="1">
    <citation type="submission" date="2018-07" db="EMBL/GenBank/DDBJ databases">
        <authorList>
            <person name="Quirk P.G."/>
            <person name="Krulwich T.A."/>
        </authorList>
    </citation>
    <scope>NUCLEOTIDE SEQUENCE [LARGE SCALE GENOMIC DNA]</scope>
</reference>
<proteinExistence type="predicted"/>
<dbReference type="EMBL" id="MH576973">
    <property type="protein sequence ID" value="AXH67909.1"/>
    <property type="molecule type" value="Genomic_DNA"/>
</dbReference>
<name>A0A345MBN8_9CAUD</name>
<protein>
    <submittedName>
        <fullName evidence="1">Uncharacterized protein</fullName>
    </submittedName>
</protein>
<evidence type="ECO:0000313" key="2">
    <source>
        <dbReference type="Proteomes" id="UP000258832"/>
    </source>
</evidence>
<evidence type="ECO:0000313" key="1">
    <source>
        <dbReference type="EMBL" id="AXH67909.1"/>
    </source>
</evidence>